<proteinExistence type="predicted"/>
<organism evidence="2 3">
    <name type="scientific">Geodia barretti</name>
    <name type="common">Barrett's horny sponge</name>
    <dbReference type="NCBI Taxonomy" id="519541"/>
    <lineage>
        <taxon>Eukaryota</taxon>
        <taxon>Metazoa</taxon>
        <taxon>Porifera</taxon>
        <taxon>Demospongiae</taxon>
        <taxon>Heteroscleromorpha</taxon>
        <taxon>Tetractinellida</taxon>
        <taxon>Astrophorina</taxon>
        <taxon>Geodiidae</taxon>
        <taxon>Geodia</taxon>
    </lineage>
</organism>
<evidence type="ECO:0000256" key="1">
    <source>
        <dbReference type="SAM" id="MobiDB-lite"/>
    </source>
</evidence>
<name>A0AA35SD57_GEOBA</name>
<comment type="caution">
    <text evidence="2">The sequence shown here is derived from an EMBL/GenBank/DDBJ whole genome shotgun (WGS) entry which is preliminary data.</text>
</comment>
<feature type="compositionally biased region" description="Basic and acidic residues" evidence="1">
    <location>
        <begin position="65"/>
        <end position="79"/>
    </location>
</feature>
<reference evidence="2" key="1">
    <citation type="submission" date="2023-03" db="EMBL/GenBank/DDBJ databases">
        <authorList>
            <person name="Steffen K."/>
            <person name="Cardenas P."/>
        </authorList>
    </citation>
    <scope>NUCLEOTIDE SEQUENCE</scope>
</reference>
<sequence>MMEELQRSLCDETDPSQHQHQQLLKTGETSVVSSQPPVLSGSERAGDAAPEGEEEDNIVTTIDEVSDKEPMLDEGEKTPEPLQQMPTSPLPPSPPTRTRLPRVSRRGGVASAMTSLISPLPTSLYLHPLLVGVASIH</sequence>
<evidence type="ECO:0000313" key="2">
    <source>
        <dbReference type="EMBL" id="CAI8027793.1"/>
    </source>
</evidence>
<accession>A0AA35SD57</accession>
<dbReference type="EMBL" id="CASHTH010002298">
    <property type="protein sequence ID" value="CAI8027793.1"/>
    <property type="molecule type" value="Genomic_DNA"/>
</dbReference>
<gene>
    <name evidence="2" type="ORF">GBAR_LOCUS15823</name>
</gene>
<feature type="compositionally biased region" description="Basic and acidic residues" evidence="1">
    <location>
        <begin position="1"/>
        <end position="10"/>
    </location>
</feature>
<dbReference type="AlphaFoldDB" id="A0AA35SD57"/>
<dbReference type="Proteomes" id="UP001174909">
    <property type="component" value="Unassembled WGS sequence"/>
</dbReference>
<keyword evidence="3" id="KW-1185">Reference proteome</keyword>
<feature type="compositionally biased region" description="Polar residues" evidence="1">
    <location>
        <begin position="16"/>
        <end position="37"/>
    </location>
</feature>
<protein>
    <submittedName>
        <fullName evidence="2">Uncharacterized protein</fullName>
    </submittedName>
</protein>
<feature type="region of interest" description="Disordered" evidence="1">
    <location>
        <begin position="1"/>
        <end position="107"/>
    </location>
</feature>
<evidence type="ECO:0000313" key="3">
    <source>
        <dbReference type="Proteomes" id="UP001174909"/>
    </source>
</evidence>